<keyword evidence="3" id="KW-1185">Reference proteome</keyword>
<gene>
    <name evidence="2" type="ORF">IWW36_004344</name>
</gene>
<protein>
    <submittedName>
        <fullName evidence="2">Uncharacterized protein</fullName>
    </submittedName>
</protein>
<evidence type="ECO:0000256" key="1">
    <source>
        <dbReference type="SAM" id="MobiDB-lite"/>
    </source>
</evidence>
<name>A0A9W8LZ51_9FUNG</name>
<proteinExistence type="predicted"/>
<dbReference type="EMBL" id="JANBUW010000533">
    <property type="protein sequence ID" value="KAJ2846460.1"/>
    <property type="molecule type" value="Genomic_DNA"/>
</dbReference>
<feature type="region of interest" description="Disordered" evidence="1">
    <location>
        <begin position="145"/>
        <end position="190"/>
    </location>
</feature>
<dbReference type="AlphaFoldDB" id="A0A9W8LZ51"/>
<evidence type="ECO:0000313" key="3">
    <source>
        <dbReference type="Proteomes" id="UP001139887"/>
    </source>
</evidence>
<accession>A0A9W8LZ51</accession>
<feature type="compositionally biased region" description="Polar residues" evidence="1">
    <location>
        <begin position="24"/>
        <end position="33"/>
    </location>
</feature>
<feature type="non-terminal residue" evidence="2">
    <location>
        <position position="389"/>
    </location>
</feature>
<dbReference type="OrthoDB" id="5593337at2759"/>
<organism evidence="2 3">
    <name type="scientific">Coemansia brasiliensis</name>
    <dbReference type="NCBI Taxonomy" id="2650707"/>
    <lineage>
        <taxon>Eukaryota</taxon>
        <taxon>Fungi</taxon>
        <taxon>Fungi incertae sedis</taxon>
        <taxon>Zoopagomycota</taxon>
        <taxon>Kickxellomycotina</taxon>
        <taxon>Kickxellomycetes</taxon>
        <taxon>Kickxellales</taxon>
        <taxon>Kickxellaceae</taxon>
        <taxon>Coemansia</taxon>
    </lineage>
</organism>
<feature type="compositionally biased region" description="Polar residues" evidence="1">
    <location>
        <begin position="1"/>
        <end position="16"/>
    </location>
</feature>
<comment type="caution">
    <text evidence="2">The sequence shown here is derived from an EMBL/GenBank/DDBJ whole genome shotgun (WGS) entry which is preliminary data.</text>
</comment>
<reference evidence="2" key="1">
    <citation type="submission" date="2022-07" db="EMBL/GenBank/DDBJ databases">
        <title>Phylogenomic reconstructions and comparative analyses of Kickxellomycotina fungi.</title>
        <authorList>
            <person name="Reynolds N.K."/>
            <person name="Stajich J.E."/>
            <person name="Barry K."/>
            <person name="Grigoriev I.V."/>
            <person name="Crous P."/>
            <person name="Smith M.E."/>
        </authorList>
    </citation>
    <scope>NUCLEOTIDE SEQUENCE</scope>
    <source>
        <strain evidence="2">NRRL 1566</strain>
    </source>
</reference>
<evidence type="ECO:0000313" key="2">
    <source>
        <dbReference type="EMBL" id="KAJ2846460.1"/>
    </source>
</evidence>
<sequence length="389" mass="43089">MSHIQTEQAQNSTSMGWTHGHMQPTGNNKPSHSFSERAGIGSLGLSLRPNRRPKGLARDEPRQMQSPTVPNNLFTGDSPPPTAGPMPSLEQTLSTLAATLEGPKRGSYTLNRAFMRAWEENNPPVPQLPKVAGGSFPTRIKAPADLPISFPRPDDEPKVSQSNTAAEMEAPPGQPLPPPPAAPVADTTGERAVARKHSIRQQAALYPKRNYSLPAALAPPVPRLKLESYDFTSIESLERKWADAKTETTRMLSSAIYKYYFSHGEWHEFEQVFPAKVLESWEEFRSKLTQTELGFINTVLVSQNPFSSEQQGEERETHIPVLARTIPLAQVVRTMVLSEDMRSRESYSSQNSNGPEIDSEFADWLITRFNAKRPGTATSPIEPTANEPK</sequence>
<feature type="compositionally biased region" description="Polar residues" evidence="1">
    <location>
        <begin position="63"/>
        <end position="75"/>
    </location>
</feature>
<dbReference type="Proteomes" id="UP001139887">
    <property type="component" value="Unassembled WGS sequence"/>
</dbReference>
<feature type="region of interest" description="Disordered" evidence="1">
    <location>
        <begin position="1"/>
        <end position="86"/>
    </location>
</feature>
<feature type="compositionally biased region" description="Pro residues" evidence="1">
    <location>
        <begin position="172"/>
        <end position="182"/>
    </location>
</feature>